<dbReference type="Gene3D" id="3.20.20.80">
    <property type="entry name" value="Glycosidases"/>
    <property type="match status" value="1"/>
</dbReference>
<dbReference type="STRING" id="105984.A0A427Y743"/>
<evidence type="ECO:0000256" key="8">
    <source>
        <dbReference type="ARBA" id="ARBA00022679"/>
    </source>
</evidence>
<dbReference type="GO" id="GO:0005978">
    <property type="term" value="P:glycogen biosynthetic process"/>
    <property type="evidence" value="ECO:0007669"/>
    <property type="project" value="UniProtKB-UniPathway"/>
</dbReference>
<dbReference type="GO" id="GO:0043169">
    <property type="term" value="F:cation binding"/>
    <property type="evidence" value="ECO:0007669"/>
    <property type="project" value="InterPro"/>
</dbReference>
<dbReference type="SUPFAM" id="SSF51011">
    <property type="entry name" value="Glycosyl hydrolase domain"/>
    <property type="match status" value="1"/>
</dbReference>
<dbReference type="UniPathway" id="UPA00164"/>
<dbReference type="InterPro" id="IPR006048">
    <property type="entry name" value="A-amylase/branching_C"/>
</dbReference>
<name>A0A427Y743_9TREE</name>
<dbReference type="InterPro" id="IPR006047">
    <property type="entry name" value="GH13_cat_dom"/>
</dbReference>
<dbReference type="SMART" id="SM00642">
    <property type="entry name" value="Aamy"/>
    <property type="match status" value="1"/>
</dbReference>
<feature type="domain" description="Glycosyl hydrolase family 13 catalytic" evidence="13">
    <location>
        <begin position="191"/>
        <end position="577"/>
    </location>
</feature>
<evidence type="ECO:0000256" key="2">
    <source>
        <dbReference type="ARBA" id="ARBA00004496"/>
    </source>
</evidence>
<dbReference type="GeneID" id="39589705"/>
<dbReference type="FunFam" id="2.60.40.1180:FF:000003">
    <property type="entry name" value="1,4-alpha-glucan-branching enzyme, chloroplastic/amyloplastic"/>
    <property type="match status" value="1"/>
</dbReference>
<protein>
    <recommendedName>
        <fullName evidence="6">1,4-alpha-glucan-branching enzyme</fullName>
        <ecNumber evidence="5">2.4.1.18</ecNumber>
    </recommendedName>
    <alternativeName>
        <fullName evidence="10">Glycogen-branching enzyme</fullName>
    </alternativeName>
</protein>
<evidence type="ECO:0000256" key="12">
    <source>
        <dbReference type="PIRSR" id="PIRSR000463-1"/>
    </source>
</evidence>
<dbReference type="PANTHER" id="PTHR43651:SF3">
    <property type="entry name" value="1,4-ALPHA-GLUCAN-BRANCHING ENZYME"/>
    <property type="match status" value="1"/>
</dbReference>
<dbReference type="Pfam" id="PF02922">
    <property type="entry name" value="CBM_48"/>
    <property type="match status" value="1"/>
</dbReference>
<keyword evidence="9" id="KW-0320">Glycogen biosynthesis</keyword>
<dbReference type="Gene3D" id="2.60.40.10">
    <property type="entry name" value="Immunoglobulins"/>
    <property type="match status" value="1"/>
</dbReference>
<comment type="pathway">
    <text evidence="3">Glycan biosynthesis; glycogen biosynthesis.</text>
</comment>
<feature type="active site" description="Nucleophile" evidence="12">
    <location>
        <position position="350"/>
    </location>
</feature>
<evidence type="ECO:0000313" key="14">
    <source>
        <dbReference type="EMBL" id="RSH86884.1"/>
    </source>
</evidence>
<dbReference type="CDD" id="cd11321">
    <property type="entry name" value="AmyAc_bac_euk_BE"/>
    <property type="match status" value="1"/>
</dbReference>
<dbReference type="SUPFAM" id="SSF81296">
    <property type="entry name" value="E set domains"/>
    <property type="match status" value="1"/>
</dbReference>
<organism evidence="14 15">
    <name type="scientific">Apiotrichum porosum</name>
    <dbReference type="NCBI Taxonomy" id="105984"/>
    <lineage>
        <taxon>Eukaryota</taxon>
        <taxon>Fungi</taxon>
        <taxon>Dikarya</taxon>
        <taxon>Basidiomycota</taxon>
        <taxon>Agaricomycotina</taxon>
        <taxon>Tremellomycetes</taxon>
        <taxon>Trichosporonales</taxon>
        <taxon>Trichosporonaceae</taxon>
        <taxon>Apiotrichum</taxon>
    </lineage>
</organism>
<comment type="caution">
    <text evidence="14">The sequence shown here is derived from an EMBL/GenBank/DDBJ whole genome shotgun (WGS) entry which is preliminary data.</text>
</comment>
<dbReference type="CDD" id="cd02854">
    <property type="entry name" value="E_set_GBE_euk_N"/>
    <property type="match status" value="1"/>
</dbReference>
<dbReference type="InterPro" id="IPR037439">
    <property type="entry name" value="Branching_enzy"/>
</dbReference>
<dbReference type="Pfam" id="PF00128">
    <property type="entry name" value="Alpha-amylase"/>
    <property type="match status" value="1"/>
</dbReference>
<feature type="active site" description="Nucleophile" evidence="12">
    <location>
        <position position="405"/>
    </location>
</feature>
<comment type="function">
    <text evidence="11">Glycogen-branching enzyme participates in the glycogen biosynthetic process along with glycogenin and glycogen synthase. Generates alpha-1,6-glucosidic branches from alpha-1,4-linked glucose chains, to increase solubility of the glycogen polymer.</text>
</comment>
<keyword evidence="8" id="KW-0808">Transferase</keyword>
<evidence type="ECO:0000256" key="9">
    <source>
        <dbReference type="ARBA" id="ARBA00023056"/>
    </source>
</evidence>
<evidence type="ECO:0000256" key="3">
    <source>
        <dbReference type="ARBA" id="ARBA00004964"/>
    </source>
</evidence>
<dbReference type="FunFam" id="2.60.40.10:FF:000250">
    <property type="entry name" value="1,4-alpha-glucan-branching enzyme, chloroplastic/amyloplastic"/>
    <property type="match status" value="1"/>
</dbReference>
<dbReference type="RefSeq" id="XP_028479669.1">
    <property type="nucleotide sequence ID" value="XM_028620697.1"/>
</dbReference>
<accession>A0A427Y743</accession>
<dbReference type="InterPro" id="IPR013783">
    <property type="entry name" value="Ig-like_fold"/>
</dbReference>
<dbReference type="PANTHER" id="PTHR43651">
    <property type="entry name" value="1,4-ALPHA-GLUCAN-BRANCHING ENZYME"/>
    <property type="match status" value="1"/>
</dbReference>
<evidence type="ECO:0000256" key="11">
    <source>
        <dbReference type="ARBA" id="ARBA00049618"/>
    </source>
</evidence>
<evidence type="ECO:0000256" key="4">
    <source>
        <dbReference type="ARBA" id="ARBA00009000"/>
    </source>
</evidence>
<dbReference type="AlphaFoldDB" id="A0A427Y743"/>
<keyword evidence="7" id="KW-0328">Glycosyltransferase</keyword>
<proteinExistence type="inferred from homology"/>
<comment type="catalytic activity">
    <reaction evidence="1">
        <text>Transfers a segment of a (1-&gt;4)-alpha-D-glucan chain to a primary hydroxy group in a similar glucan chain.</text>
        <dbReference type="EC" id="2.4.1.18"/>
    </reaction>
</comment>
<dbReference type="InterPro" id="IPR013780">
    <property type="entry name" value="Glyco_hydro_b"/>
</dbReference>
<dbReference type="InterPro" id="IPR014756">
    <property type="entry name" value="Ig_E-set"/>
</dbReference>
<evidence type="ECO:0000259" key="13">
    <source>
        <dbReference type="SMART" id="SM00642"/>
    </source>
</evidence>
<dbReference type="Gene3D" id="2.60.40.1180">
    <property type="entry name" value="Golgi alpha-mannosidase II"/>
    <property type="match status" value="1"/>
</dbReference>
<dbReference type="EC" id="2.4.1.18" evidence="5"/>
<dbReference type="Pfam" id="PF02806">
    <property type="entry name" value="Alpha-amylase_C"/>
    <property type="match status" value="1"/>
</dbReference>
<sequence>MSSAVESTNKPVPDDGTGVLQIDPWLEPYSEGLRQRYAAYKKTLDFINEHEGGLAQFSEGHKKMGLQVDENGGVTYREWAPGAAEARLIGEFNGWSHTANPMTKSPYGVWECYVPPKSPGVSAIPHDSMIKISMTLPSGESIDRLPTWITRVTQDLNVSPVYDARFWNPPETYKFKHGHSTNSIEGLKIYEAHGKSFGISSPNERVTTYKEFETDVLPKIKDLGYNTIQMMAIMEHAYYASFGYQVTSFFAASSRYGTPEELKSLVDKAHELGITVLLDVVHSHACKNVLDGLNEFDGTDHLYFHEGARGRHELWDSRLFNYGHPEVLRFLLSNLRFWMDEYMFDGFRFDGVTSMMYRHHGMGVGFSGGYHEYFGDSVDIEAMVYLMLANRMLHDIYPDVITIAEDVSGMPTLCRPVPEGGVGFDYRLAMAIPDMWIKLLKEKSDDEWDIGNIVHTLTNRRHLERSVAYAESHDQALVGDKTLAFWLMDKEMYDYMSDLSPLTPIIDRGLALHKMIRFLVHALGGEAYLNFEGNEFGHPEWMDFPREGNGNSFAHARRQFNLVDDNLLRYKYLNEFDKVMNQLESQYKWLSAPQGYVSLKHEGDKTIVFERAGLLFIFNFHPTNSFTDYRVGVDQAGKYKVVLNSDDKRFGGHARVDDNGEYFTTPMEWNGRKNWLQVYIPQRSVLVLGLAQ</sequence>
<dbReference type="GO" id="GO:0004553">
    <property type="term" value="F:hydrolase activity, hydrolyzing O-glycosyl compounds"/>
    <property type="evidence" value="ECO:0007669"/>
    <property type="project" value="InterPro"/>
</dbReference>
<dbReference type="OrthoDB" id="196493at2759"/>
<evidence type="ECO:0000256" key="6">
    <source>
        <dbReference type="ARBA" id="ARBA00020932"/>
    </source>
</evidence>
<evidence type="ECO:0000256" key="10">
    <source>
        <dbReference type="ARBA" id="ARBA00031979"/>
    </source>
</evidence>
<dbReference type="InterPro" id="IPR017853">
    <property type="entry name" value="GH"/>
</dbReference>
<dbReference type="PIRSF" id="PIRSF000463">
    <property type="entry name" value="GlgB"/>
    <property type="match status" value="1"/>
</dbReference>
<evidence type="ECO:0000313" key="15">
    <source>
        <dbReference type="Proteomes" id="UP000279236"/>
    </source>
</evidence>
<dbReference type="InterPro" id="IPR004193">
    <property type="entry name" value="Glyco_hydro_13_N"/>
</dbReference>
<evidence type="ECO:0000256" key="5">
    <source>
        <dbReference type="ARBA" id="ARBA00012541"/>
    </source>
</evidence>
<reference evidence="14 15" key="1">
    <citation type="submission" date="2018-11" db="EMBL/GenBank/DDBJ databases">
        <title>Genome sequence of Apiotrichum porosum DSM 27194.</title>
        <authorList>
            <person name="Aliyu H."/>
            <person name="Gorte O."/>
            <person name="Ochsenreither K."/>
        </authorList>
    </citation>
    <scope>NUCLEOTIDE SEQUENCE [LARGE SCALE GENOMIC DNA]</scope>
    <source>
        <strain evidence="14 15">DSM 27194</strain>
    </source>
</reference>
<keyword evidence="15" id="KW-1185">Reference proteome</keyword>
<dbReference type="GO" id="GO:0003844">
    <property type="term" value="F:1,4-alpha-glucan branching enzyme activity"/>
    <property type="evidence" value="ECO:0007669"/>
    <property type="project" value="UniProtKB-EC"/>
</dbReference>
<dbReference type="SUPFAM" id="SSF51445">
    <property type="entry name" value="(Trans)glycosidases"/>
    <property type="match status" value="1"/>
</dbReference>
<gene>
    <name evidence="14" type="primary">GLC3</name>
    <name evidence="14" type="ORF">EHS24_005162</name>
</gene>
<dbReference type="GO" id="GO:0005737">
    <property type="term" value="C:cytoplasm"/>
    <property type="evidence" value="ECO:0007669"/>
    <property type="project" value="UniProtKB-SubCell"/>
</dbReference>
<comment type="similarity">
    <text evidence="4">Belongs to the glycosyl hydrolase 13 family. GlgB subfamily.</text>
</comment>
<comment type="subcellular location">
    <subcellularLocation>
        <location evidence="2">Cytoplasm</location>
    </subcellularLocation>
</comment>
<evidence type="ECO:0000256" key="1">
    <source>
        <dbReference type="ARBA" id="ARBA00000826"/>
    </source>
</evidence>
<dbReference type="EMBL" id="RSCE01000002">
    <property type="protein sequence ID" value="RSH86884.1"/>
    <property type="molecule type" value="Genomic_DNA"/>
</dbReference>
<dbReference type="Proteomes" id="UP000279236">
    <property type="component" value="Unassembled WGS sequence"/>
</dbReference>
<dbReference type="FunFam" id="3.20.20.80:FF:000001">
    <property type="entry name" value="1,4-alpha-glucan branching enzyme"/>
    <property type="match status" value="1"/>
</dbReference>
<evidence type="ECO:0000256" key="7">
    <source>
        <dbReference type="ARBA" id="ARBA00022676"/>
    </source>
</evidence>